<dbReference type="OrthoDB" id="5966755at2"/>
<proteinExistence type="predicted"/>
<organism evidence="1 2">
    <name type="scientific">Arenimonas oryziterrae DSM 21050 = YC6267</name>
    <dbReference type="NCBI Taxonomy" id="1121015"/>
    <lineage>
        <taxon>Bacteria</taxon>
        <taxon>Pseudomonadati</taxon>
        <taxon>Pseudomonadota</taxon>
        <taxon>Gammaproteobacteria</taxon>
        <taxon>Lysobacterales</taxon>
        <taxon>Lysobacteraceae</taxon>
        <taxon>Arenimonas</taxon>
    </lineage>
</organism>
<dbReference type="EMBL" id="AVCI01000045">
    <property type="protein sequence ID" value="KFN41242.1"/>
    <property type="molecule type" value="Genomic_DNA"/>
</dbReference>
<comment type="caution">
    <text evidence="1">The sequence shown here is derived from an EMBL/GenBank/DDBJ whole genome shotgun (WGS) entry which is preliminary data.</text>
</comment>
<protein>
    <submittedName>
        <fullName evidence="1">Uncharacterized protein</fullName>
    </submittedName>
</protein>
<accession>A0A091AQ10</accession>
<dbReference type="eggNOG" id="ENOG5031JIU">
    <property type="taxonomic scope" value="Bacteria"/>
</dbReference>
<sequence>MLVPLLILGLVLVAVALPLWQRRRRLVHRQGTLTRILDLADEVERLLNRSQERMTAMQSLLHRVPDDIGAIAQASLESGLPIREAKRDVLQHRLWIQKHGETATQAELDTACAALDRARLRISGELEDLENAGAELAIATKAAEEAAQREPAALRRQQEP</sequence>
<name>A0A091AQ10_9GAMM</name>
<dbReference type="PATRIC" id="fig|1121015.4.peg.2677"/>
<evidence type="ECO:0000313" key="1">
    <source>
        <dbReference type="EMBL" id="KFN41242.1"/>
    </source>
</evidence>
<gene>
    <name evidence="1" type="ORF">N789_04965</name>
</gene>
<dbReference type="STRING" id="1121015.GCA_000420545_00266"/>
<dbReference type="Proteomes" id="UP000029385">
    <property type="component" value="Unassembled WGS sequence"/>
</dbReference>
<dbReference type="AlphaFoldDB" id="A0A091AQ10"/>
<evidence type="ECO:0000313" key="2">
    <source>
        <dbReference type="Proteomes" id="UP000029385"/>
    </source>
</evidence>
<keyword evidence="2" id="KW-1185">Reference proteome</keyword>
<dbReference type="RefSeq" id="WP_022967939.1">
    <property type="nucleotide sequence ID" value="NZ_ATVD01000001.1"/>
</dbReference>
<reference evidence="1 2" key="1">
    <citation type="submission" date="2013-09" db="EMBL/GenBank/DDBJ databases">
        <title>Genome sequencing of Arenimonas oryziterrae.</title>
        <authorList>
            <person name="Chen F."/>
            <person name="Wang G."/>
        </authorList>
    </citation>
    <scope>NUCLEOTIDE SEQUENCE [LARGE SCALE GENOMIC DNA]</scope>
    <source>
        <strain evidence="1 2">YC6267</strain>
    </source>
</reference>